<protein>
    <submittedName>
        <fullName evidence="1">Uncharacterized protein</fullName>
    </submittedName>
</protein>
<comment type="caution">
    <text evidence="1">The sequence shown here is derived from an EMBL/GenBank/DDBJ whole genome shotgun (WGS) entry which is preliminary data.</text>
</comment>
<sequence length="708" mass="78916">MAQLSVRGQAAMAMDKEGEQQQGVLLYYKFVSVPDPDQVRQWFQDLCSSLSLLGRVRVSPDGVNVTVGGTMACLRKHINAVEQHPLFNECDFKLAESSNPINANAKLAVECGFDSLSVRLVKELVTLGLHPSLTTPSIKSAGKHLLPQEFHQILQSIGTALVNGLHGHKADGSNTECEKESLEVKESIAGNSLRLDVENVIRNPNCGVVLLDARNIYETRIGRFTPPTGVEFMESFSRQYSDLPVWIDQNADQLRNKQILMYCTGGVRCEMASAYIRSKGEGFEDVFQLSGGIQRYLETYPDGGFFKGKNFVFDYRIAVPSSSNEVVASCLACGISFDDYSSRTRCCKCRMLILICPSCQAMDTRPTNNLAHSFICELCKKQDKSVAACNLAAEYLGENNRNWTVQCNVNMPACKVSVSNPCQTLVSIITAIAGLPKPKLRILCLHGFRQNASNLKGRLASFSKKLKHVAEFIFVDAPHELPFIYHLQHNTSTAAAYGDVVTDVNKEAVDTESLPYIWKKKYSWLIGPSSQNDMDLNEVTSHRNQYWISRKDAFDPLQYQTQYEGWPETWHYLQKVFAELGPFDGVLGFSQGAAVAAALCPLISRTNLHNCSVSFKFVILCSGFPSPVYEHKSMMPQSNNGLLFDCPSLHIFCGNSGYDRQIAVDESEKLASMFTKNSSFIVQHSSGHMIPTQPEYLQQYLSFLKQFQ</sequence>
<organism evidence="1 2">
    <name type="scientific">Diphasiastrum complanatum</name>
    <name type="common">Issler's clubmoss</name>
    <name type="synonym">Lycopodium complanatum</name>
    <dbReference type="NCBI Taxonomy" id="34168"/>
    <lineage>
        <taxon>Eukaryota</taxon>
        <taxon>Viridiplantae</taxon>
        <taxon>Streptophyta</taxon>
        <taxon>Embryophyta</taxon>
        <taxon>Tracheophyta</taxon>
        <taxon>Lycopodiopsida</taxon>
        <taxon>Lycopodiales</taxon>
        <taxon>Lycopodiaceae</taxon>
        <taxon>Lycopodioideae</taxon>
        <taxon>Diphasiastrum</taxon>
    </lineage>
</organism>
<dbReference type="Proteomes" id="UP001162992">
    <property type="component" value="Chromosome 3"/>
</dbReference>
<reference evidence="2" key="1">
    <citation type="journal article" date="2024" name="Proc. Natl. Acad. Sci. U.S.A.">
        <title>Extraordinary preservation of gene collinearity over three hundred million years revealed in homosporous lycophytes.</title>
        <authorList>
            <person name="Li C."/>
            <person name="Wickell D."/>
            <person name="Kuo L.Y."/>
            <person name="Chen X."/>
            <person name="Nie B."/>
            <person name="Liao X."/>
            <person name="Peng D."/>
            <person name="Ji J."/>
            <person name="Jenkins J."/>
            <person name="Williams M."/>
            <person name="Shu S."/>
            <person name="Plott C."/>
            <person name="Barry K."/>
            <person name="Rajasekar S."/>
            <person name="Grimwood J."/>
            <person name="Han X."/>
            <person name="Sun S."/>
            <person name="Hou Z."/>
            <person name="He W."/>
            <person name="Dai G."/>
            <person name="Sun C."/>
            <person name="Schmutz J."/>
            <person name="Leebens-Mack J.H."/>
            <person name="Li F.W."/>
            <person name="Wang L."/>
        </authorList>
    </citation>
    <scope>NUCLEOTIDE SEQUENCE [LARGE SCALE GENOMIC DNA]</scope>
    <source>
        <strain evidence="2">cv. PW_Plant_1</strain>
    </source>
</reference>
<evidence type="ECO:0000313" key="1">
    <source>
        <dbReference type="EMBL" id="KAJ7563541.1"/>
    </source>
</evidence>
<name>A0ACC2EAP1_DIPCM</name>
<accession>A0ACC2EAP1</accession>
<gene>
    <name evidence="1" type="ORF">O6H91_03G114500</name>
</gene>
<dbReference type="EMBL" id="CM055094">
    <property type="protein sequence ID" value="KAJ7563541.1"/>
    <property type="molecule type" value="Genomic_DNA"/>
</dbReference>
<proteinExistence type="predicted"/>
<keyword evidence="2" id="KW-1185">Reference proteome</keyword>
<evidence type="ECO:0000313" key="2">
    <source>
        <dbReference type="Proteomes" id="UP001162992"/>
    </source>
</evidence>